<proteinExistence type="predicted"/>
<dbReference type="Pfam" id="PF21737">
    <property type="entry name" value="DUF6865"/>
    <property type="match status" value="1"/>
</dbReference>
<organism evidence="2 3">
    <name type="scientific">Thlaspi arvense</name>
    <name type="common">Field penny-cress</name>
    <dbReference type="NCBI Taxonomy" id="13288"/>
    <lineage>
        <taxon>Eukaryota</taxon>
        <taxon>Viridiplantae</taxon>
        <taxon>Streptophyta</taxon>
        <taxon>Embryophyta</taxon>
        <taxon>Tracheophyta</taxon>
        <taxon>Spermatophyta</taxon>
        <taxon>Magnoliopsida</taxon>
        <taxon>eudicotyledons</taxon>
        <taxon>Gunneridae</taxon>
        <taxon>Pentapetalae</taxon>
        <taxon>rosids</taxon>
        <taxon>malvids</taxon>
        <taxon>Brassicales</taxon>
        <taxon>Brassicaceae</taxon>
        <taxon>Thlaspideae</taxon>
        <taxon>Thlaspi</taxon>
    </lineage>
</organism>
<dbReference type="Proteomes" id="UP000836841">
    <property type="component" value="Chromosome 1"/>
</dbReference>
<evidence type="ECO:0000256" key="1">
    <source>
        <dbReference type="SAM" id="MobiDB-lite"/>
    </source>
</evidence>
<reference evidence="2 3" key="1">
    <citation type="submission" date="2022-03" db="EMBL/GenBank/DDBJ databases">
        <authorList>
            <person name="Nunn A."/>
            <person name="Chopra R."/>
            <person name="Nunn A."/>
            <person name="Contreras Garrido A."/>
        </authorList>
    </citation>
    <scope>NUCLEOTIDE SEQUENCE [LARGE SCALE GENOMIC DNA]</scope>
</reference>
<dbReference type="EMBL" id="OU466857">
    <property type="protein sequence ID" value="CAH2034946.1"/>
    <property type="molecule type" value="Genomic_DNA"/>
</dbReference>
<accession>A0AAU9R6J9</accession>
<evidence type="ECO:0000313" key="2">
    <source>
        <dbReference type="EMBL" id="CAH2034946.1"/>
    </source>
</evidence>
<dbReference type="InterPro" id="IPR049198">
    <property type="entry name" value="DUF6865"/>
</dbReference>
<sequence length="84" mass="9217">MEQPSDNISQEQTRESLIAISYTSPEEEESSDVKPFITSTNGVTTKENKNNNEDAEKLRSELISISYDQSPDVAAVSPTLPNGI</sequence>
<evidence type="ECO:0000313" key="3">
    <source>
        <dbReference type="Proteomes" id="UP000836841"/>
    </source>
</evidence>
<feature type="region of interest" description="Disordered" evidence="1">
    <location>
        <begin position="1"/>
        <end position="55"/>
    </location>
</feature>
<dbReference type="AlphaFoldDB" id="A0AAU9R6J9"/>
<feature type="region of interest" description="Disordered" evidence="1">
    <location>
        <begin position="65"/>
        <end position="84"/>
    </location>
</feature>
<name>A0AAU9R6J9_THLAR</name>
<feature type="compositionally biased region" description="Basic and acidic residues" evidence="1">
    <location>
        <begin position="46"/>
        <end position="55"/>
    </location>
</feature>
<dbReference type="PANTHER" id="PTHR35282">
    <property type="entry name" value="F5D14.24 PROTEIN"/>
    <property type="match status" value="1"/>
</dbReference>
<gene>
    <name evidence="2" type="ORF">TAV2_LOCUS2582</name>
</gene>
<keyword evidence="3" id="KW-1185">Reference proteome</keyword>
<protein>
    <submittedName>
        <fullName evidence="2">Uncharacterized protein</fullName>
    </submittedName>
</protein>
<feature type="compositionally biased region" description="Polar residues" evidence="1">
    <location>
        <begin position="1"/>
        <end position="11"/>
    </location>
</feature>
<dbReference type="PANTHER" id="PTHR35282:SF2">
    <property type="entry name" value="F5D14.24 PROTEIN"/>
    <property type="match status" value="1"/>
</dbReference>